<dbReference type="RefSeq" id="WP_253448857.1">
    <property type="nucleotide sequence ID" value="NZ_JALJYF010000002.1"/>
</dbReference>
<dbReference type="Gene3D" id="3.30.428.10">
    <property type="entry name" value="HIT-like"/>
    <property type="match status" value="1"/>
</dbReference>
<sequence length="150" mass="16878">MNADNPLTAFRENFQLDQLTVHESEHWILSVRPEQMTLGSMVLSSRSGRLHFSELSAEESADMGRELAVAERLAKEALGAVRINAVCLMMKDPIVHFHVLPRFDRSVSRYGVEWEDAFWPGPPTFGPAPTEEQTLLSLQQDLSSAAERLK</sequence>
<dbReference type="EMBL" id="JALJYF010000002">
    <property type="protein sequence ID" value="MCP1727876.1"/>
    <property type="molecule type" value="Genomic_DNA"/>
</dbReference>
<protein>
    <submittedName>
        <fullName evidence="1">Diadenosine tetraphosphate (Ap4A) HIT family hydrolase</fullName>
    </submittedName>
</protein>
<reference evidence="1 2" key="1">
    <citation type="submission" date="2022-03" db="EMBL/GenBank/DDBJ databases">
        <title>Genomic Encyclopedia of Type Strains, Phase III (KMG-III): the genomes of soil and plant-associated and newly described type strains.</title>
        <authorList>
            <person name="Whitman W."/>
        </authorList>
    </citation>
    <scope>NUCLEOTIDE SEQUENCE [LARGE SCALE GENOMIC DNA]</scope>
    <source>
        <strain evidence="1 2">BSker1</strain>
    </source>
</reference>
<evidence type="ECO:0000313" key="2">
    <source>
        <dbReference type="Proteomes" id="UP001523550"/>
    </source>
</evidence>
<comment type="caution">
    <text evidence="1">The sequence shown here is derived from an EMBL/GenBank/DDBJ whole genome shotgun (WGS) entry which is preliminary data.</text>
</comment>
<keyword evidence="1" id="KW-0378">Hydrolase</keyword>
<gene>
    <name evidence="1" type="ORF">J2T60_001876</name>
</gene>
<name>A0ABT1G9F3_9GAMM</name>
<proteinExistence type="predicted"/>
<dbReference type="InterPro" id="IPR036265">
    <property type="entry name" value="HIT-like_sf"/>
</dbReference>
<dbReference type="GO" id="GO:0016787">
    <property type="term" value="F:hydrolase activity"/>
    <property type="evidence" value="ECO:0007669"/>
    <property type="project" value="UniProtKB-KW"/>
</dbReference>
<organism evidence="1 2">
    <name type="scientific">Natronospira proteinivora</name>
    <dbReference type="NCBI Taxonomy" id="1807133"/>
    <lineage>
        <taxon>Bacteria</taxon>
        <taxon>Pseudomonadati</taxon>
        <taxon>Pseudomonadota</taxon>
        <taxon>Gammaproteobacteria</taxon>
        <taxon>Natronospirales</taxon>
        <taxon>Natronospiraceae</taxon>
        <taxon>Natronospira</taxon>
    </lineage>
</organism>
<dbReference type="Proteomes" id="UP001523550">
    <property type="component" value="Unassembled WGS sequence"/>
</dbReference>
<accession>A0ABT1G9F3</accession>
<keyword evidence="2" id="KW-1185">Reference proteome</keyword>
<evidence type="ECO:0000313" key="1">
    <source>
        <dbReference type="EMBL" id="MCP1727876.1"/>
    </source>
</evidence>
<dbReference type="SUPFAM" id="SSF54197">
    <property type="entry name" value="HIT-like"/>
    <property type="match status" value="1"/>
</dbReference>